<evidence type="ECO:0000256" key="2">
    <source>
        <dbReference type="ARBA" id="ARBA00022980"/>
    </source>
</evidence>
<comment type="caution">
    <text evidence="4">The sequence shown here is derived from an EMBL/GenBank/DDBJ whole genome shotgun (WGS) entry which is preliminary data.</text>
</comment>
<keyword evidence="5" id="KW-1185">Reference proteome</keyword>
<proteinExistence type="inferred from homology"/>
<evidence type="ECO:0000313" key="5">
    <source>
        <dbReference type="Proteomes" id="UP000253551"/>
    </source>
</evidence>
<dbReference type="InterPro" id="IPR050323">
    <property type="entry name" value="Ribosomal_protein_uL10"/>
</dbReference>
<dbReference type="EMBL" id="PJQM01002810">
    <property type="protein sequence ID" value="RCH92635.1"/>
    <property type="molecule type" value="Genomic_DNA"/>
</dbReference>
<keyword evidence="2 4" id="KW-0689">Ribosomal protein</keyword>
<dbReference type="GO" id="GO:0000027">
    <property type="term" value="P:ribosomal large subunit assembly"/>
    <property type="evidence" value="ECO:0007669"/>
    <property type="project" value="TreeGrafter"/>
</dbReference>
<dbReference type="GO" id="GO:0003735">
    <property type="term" value="F:structural constituent of ribosome"/>
    <property type="evidence" value="ECO:0007669"/>
    <property type="project" value="TreeGrafter"/>
</dbReference>
<evidence type="ECO:0000256" key="1">
    <source>
        <dbReference type="ARBA" id="ARBA00008889"/>
    </source>
</evidence>
<organism evidence="4 5">
    <name type="scientific">Rhizopus stolonifer</name>
    <name type="common">Rhizopus nigricans</name>
    <dbReference type="NCBI Taxonomy" id="4846"/>
    <lineage>
        <taxon>Eukaryota</taxon>
        <taxon>Fungi</taxon>
        <taxon>Fungi incertae sedis</taxon>
        <taxon>Mucoromycota</taxon>
        <taxon>Mucoromycotina</taxon>
        <taxon>Mucoromycetes</taxon>
        <taxon>Mucorales</taxon>
        <taxon>Mucorineae</taxon>
        <taxon>Rhizopodaceae</taxon>
        <taxon>Rhizopus</taxon>
    </lineage>
</organism>
<comment type="similarity">
    <text evidence="1">Belongs to the universal ribosomal protein uL10 family.</text>
</comment>
<dbReference type="SUPFAM" id="SSF160369">
    <property type="entry name" value="Ribosomal protein L10-like"/>
    <property type="match status" value="1"/>
</dbReference>
<sequence>MSKRENKAAYFQKLTEYLNEYQSIFIVNVDNVSSNQMHQIRVSLRGEAVVLMGKNTMVRRCLKGLIAERPELEKLLNFVRGNIGFVFTNGDLKEIRS</sequence>
<dbReference type="Gene3D" id="3.30.70.1730">
    <property type="match status" value="1"/>
</dbReference>
<accession>A0A367JRY1</accession>
<dbReference type="AlphaFoldDB" id="A0A367JRY1"/>
<dbReference type="Proteomes" id="UP000253551">
    <property type="component" value="Unassembled WGS sequence"/>
</dbReference>
<evidence type="ECO:0000256" key="3">
    <source>
        <dbReference type="ARBA" id="ARBA00023274"/>
    </source>
</evidence>
<dbReference type="OrthoDB" id="10259902at2759"/>
<keyword evidence="3" id="KW-0687">Ribonucleoprotein</keyword>
<dbReference type="PANTHER" id="PTHR45699">
    <property type="entry name" value="60S ACIDIC RIBOSOMAL PROTEIN P0"/>
    <property type="match status" value="1"/>
</dbReference>
<dbReference type="InterPro" id="IPR001790">
    <property type="entry name" value="Ribosomal_uL10"/>
</dbReference>
<name>A0A367JRY1_RHIST</name>
<dbReference type="InterPro" id="IPR043141">
    <property type="entry name" value="Ribosomal_uL10-like_sf"/>
</dbReference>
<dbReference type="GO" id="GO:0022625">
    <property type="term" value="C:cytosolic large ribosomal subunit"/>
    <property type="evidence" value="ECO:0007669"/>
    <property type="project" value="TreeGrafter"/>
</dbReference>
<dbReference type="STRING" id="4846.A0A367JRY1"/>
<dbReference type="GO" id="GO:0002181">
    <property type="term" value="P:cytoplasmic translation"/>
    <property type="evidence" value="ECO:0007669"/>
    <property type="project" value="TreeGrafter"/>
</dbReference>
<evidence type="ECO:0000313" key="4">
    <source>
        <dbReference type="EMBL" id="RCH92635.1"/>
    </source>
</evidence>
<protein>
    <submittedName>
        <fullName evidence="4">Ribosomal protein P0 (A0) (L10E)</fullName>
    </submittedName>
</protein>
<reference evidence="4 5" key="1">
    <citation type="journal article" date="2018" name="G3 (Bethesda)">
        <title>Phylogenetic and Phylogenomic Definition of Rhizopus Species.</title>
        <authorList>
            <person name="Gryganskyi A.P."/>
            <person name="Golan J."/>
            <person name="Dolatabadi S."/>
            <person name="Mondo S."/>
            <person name="Robb S."/>
            <person name="Idnurm A."/>
            <person name="Muszewska A."/>
            <person name="Steczkiewicz K."/>
            <person name="Masonjones S."/>
            <person name="Liao H.L."/>
            <person name="Gajdeczka M.T."/>
            <person name="Anike F."/>
            <person name="Vuek A."/>
            <person name="Anishchenko I.M."/>
            <person name="Voigt K."/>
            <person name="de Hoog G.S."/>
            <person name="Smith M.E."/>
            <person name="Heitman J."/>
            <person name="Vilgalys R."/>
            <person name="Stajich J.E."/>
        </authorList>
    </citation>
    <scope>NUCLEOTIDE SEQUENCE [LARGE SCALE GENOMIC DNA]</scope>
    <source>
        <strain evidence="4 5">LSU 92-RS-03</strain>
    </source>
</reference>
<dbReference type="GO" id="GO:0070180">
    <property type="term" value="F:large ribosomal subunit rRNA binding"/>
    <property type="evidence" value="ECO:0007669"/>
    <property type="project" value="TreeGrafter"/>
</dbReference>
<gene>
    <name evidence="4" type="primary">RPP0_1</name>
    <name evidence="4" type="ORF">CU098_004315</name>
</gene>
<dbReference type="PANTHER" id="PTHR45699:SF3">
    <property type="entry name" value="LARGE RIBOSOMAL SUBUNIT PROTEIN UL10"/>
    <property type="match status" value="1"/>
</dbReference>
<dbReference type="Pfam" id="PF00466">
    <property type="entry name" value="Ribosomal_L10"/>
    <property type="match status" value="1"/>
</dbReference>